<name>A0A256FVA3_9HYPH</name>
<comment type="caution">
    <text evidence="1">The sequence shown here is derived from an EMBL/GenBank/DDBJ whole genome shotgun (WGS) entry which is preliminary data.</text>
</comment>
<gene>
    <name evidence="1" type="ORF">CEV31_2134</name>
</gene>
<dbReference type="AlphaFoldDB" id="A0A256FVA3"/>
<reference evidence="1 2" key="1">
    <citation type="submission" date="2017-07" db="EMBL/GenBank/DDBJ databases">
        <title>Phylogenetic study on the rhizospheric bacterium Ochrobactrum sp. A44.</title>
        <authorList>
            <person name="Krzyzanowska D.M."/>
            <person name="Ossowicki A."/>
            <person name="Rajewska M."/>
            <person name="Maciag T."/>
            <person name="Kaczynski Z."/>
            <person name="Czerwicka M."/>
            <person name="Jafra S."/>
        </authorList>
    </citation>
    <scope>NUCLEOTIDE SEQUENCE [LARGE SCALE GENOMIC DNA]</scope>
    <source>
        <strain evidence="1 2">DSM 7216</strain>
    </source>
</reference>
<dbReference type="Proteomes" id="UP000215590">
    <property type="component" value="Unassembled WGS sequence"/>
</dbReference>
<proteinExistence type="predicted"/>
<evidence type="ECO:0000313" key="1">
    <source>
        <dbReference type="EMBL" id="OYR18797.1"/>
    </source>
</evidence>
<evidence type="ECO:0000313" key="2">
    <source>
        <dbReference type="Proteomes" id="UP000215590"/>
    </source>
</evidence>
<keyword evidence="2" id="KW-1185">Reference proteome</keyword>
<sequence>MIFVDIFCQAGLTNSYSKSADLTKPDQNALFRPNCSALLAQDL</sequence>
<accession>A0A256FVA3</accession>
<dbReference type="EMBL" id="NNRJ01000019">
    <property type="protein sequence ID" value="OYR18797.1"/>
    <property type="molecule type" value="Genomic_DNA"/>
</dbReference>
<organism evidence="1 2">
    <name type="scientific">Brucella thiophenivorans</name>
    <dbReference type="NCBI Taxonomy" id="571255"/>
    <lineage>
        <taxon>Bacteria</taxon>
        <taxon>Pseudomonadati</taxon>
        <taxon>Pseudomonadota</taxon>
        <taxon>Alphaproteobacteria</taxon>
        <taxon>Hyphomicrobiales</taxon>
        <taxon>Brucellaceae</taxon>
        <taxon>Brucella/Ochrobactrum group</taxon>
        <taxon>Brucella</taxon>
    </lineage>
</organism>
<protein>
    <submittedName>
        <fullName evidence="1">Uncharacterized protein</fullName>
    </submittedName>
</protein>